<dbReference type="InterPro" id="IPR016024">
    <property type="entry name" value="ARM-type_fold"/>
</dbReference>
<reference evidence="1" key="1">
    <citation type="journal article" date="2014" name="Int. J. Syst. Evol. Microbiol.">
        <title>Complete genome sequence of Corynebacterium casei LMG S-19264T (=DSM 44701T), isolated from a smear-ripened cheese.</title>
        <authorList>
            <consortium name="US DOE Joint Genome Institute (JGI-PGF)"/>
            <person name="Walter F."/>
            <person name="Albersmeier A."/>
            <person name="Kalinowski J."/>
            <person name="Ruckert C."/>
        </authorList>
    </citation>
    <scope>NUCLEOTIDE SEQUENCE</scope>
    <source>
        <strain evidence="1">KCTC 22164</strain>
    </source>
</reference>
<dbReference type="RefSeq" id="WP_189405344.1">
    <property type="nucleotide sequence ID" value="NZ_BMXP01000003.1"/>
</dbReference>
<evidence type="ECO:0000313" key="2">
    <source>
        <dbReference type="Proteomes" id="UP000631300"/>
    </source>
</evidence>
<comment type="caution">
    <text evidence="1">The sequence shown here is derived from an EMBL/GenBank/DDBJ whole genome shotgun (WGS) entry which is preliminary data.</text>
</comment>
<accession>A0A918JLN6</accession>
<dbReference type="AlphaFoldDB" id="A0A918JLN6"/>
<dbReference type="SUPFAM" id="SSF48371">
    <property type="entry name" value="ARM repeat"/>
    <property type="match status" value="1"/>
</dbReference>
<reference evidence="1" key="2">
    <citation type="submission" date="2020-09" db="EMBL/GenBank/DDBJ databases">
        <authorList>
            <person name="Sun Q."/>
            <person name="Kim S."/>
        </authorList>
    </citation>
    <scope>NUCLEOTIDE SEQUENCE</scope>
    <source>
        <strain evidence="1">KCTC 22164</strain>
    </source>
</reference>
<gene>
    <name evidence="1" type="ORF">GCM10007391_16910</name>
</gene>
<sequence>MKNLQGYKAIINDPASQRALRELYENNISLTDEVKNREFMAAFVDLDLSISQRSIGSFESICSTALDNITLQDVAAMTSRIHQEVEAVDDMTIYQPPVFTTDESATSGIYLYKGKNIEVMLFVLDKFNLKAHKQRRTKKGITIQANDLVIQCLSGSGSVSKYTLHEKFSDEHGAPEQFSGVIDTRTYSSGTIMSVRKGQDGITFATCDLPSVFISITETKHTMLVKPQYDIATSRLVGSVHADGLSSRIQMASVMLRMLNVKGTCDLLKPLLESENLYVRWQVAREIFLNDAEKAKTVFEQLTNDTSAQIREASIRCLNEFYGEKYAVNS</sequence>
<dbReference type="EMBL" id="BMXP01000003">
    <property type="protein sequence ID" value="GGW83912.1"/>
    <property type="molecule type" value="Genomic_DNA"/>
</dbReference>
<proteinExistence type="predicted"/>
<organism evidence="1 2">
    <name type="scientific">Alteromonas halophila</name>
    <dbReference type="NCBI Taxonomy" id="516698"/>
    <lineage>
        <taxon>Bacteria</taxon>
        <taxon>Pseudomonadati</taxon>
        <taxon>Pseudomonadota</taxon>
        <taxon>Gammaproteobacteria</taxon>
        <taxon>Alteromonadales</taxon>
        <taxon>Alteromonadaceae</taxon>
        <taxon>Alteromonas/Salinimonas group</taxon>
        <taxon>Alteromonas</taxon>
    </lineage>
</organism>
<protein>
    <recommendedName>
        <fullName evidence="3">HEAT repeat domain-containing protein</fullName>
    </recommendedName>
</protein>
<name>A0A918JLN6_9ALTE</name>
<dbReference type="Proteomes" id="UP000631300">
    <property type="component" value="Unassembled WGS sequence"/>
</dbReference>
<evidence type="ECO:0000313" key="1">
    <source>
        <dbReference type="EMBL" id="GGW83912.1"/>
    </source>
</evidence>
<evidence type="ECO:0008006" key="3">
    <source>
        <dbReference type="Google" id="ProtNLM"/>
    </source>
</evidence>
<keyword evidence="2" id="KW-1185">Reference proteome</keyword>